<feature type="transmembrane region" description="Helical" evidence="6">
    <location>
        <begin position="6"/>
        <end position="28"/>
    </location>
</feature>
<keyword evidence="3 6" id="KW-0812">Transmembrane</keyword>
<reference evidence="7 8" key="1">
    <citation type="journal article" date="2010" name="Int. J. Syst. Evol. Microbiol.">
        <title>Bacillus horneckiae sp. nov., isolated from a spacecraft-assembly clean room.</title>
        <authorList>
            <person name="Vaishampayan P."/>
            <person name="Probst A."/>
            <person name="Krishnamurthi S."/>
            <person name="Ghosh S."/>
            <person name="Osman S."/>
            <person name="McDowall A."/>
            <person name="Ruckmani A."/>
            <person name="Mayilraj S."/>
            <person name="Venkateswaran K."/>
        </authorList>
    </citation>
    <scope>NUCLEOTIDE SEQUENCE [LARGE SCALE GENOMIC DNA]</scope>
    <source>
        <strain evidence="8">1PO1SC</strain>
    </source>
</reference>
<gene>
    <name evidence="7" type="ORF">CWS20_06945</name>
</gene>
<evidence type="ECO:0000256" key="2">
    <source>
        <dbReference type="ARBA" id="ARBA00022475"/>
    </source>
</evidence>
<name>A0A2N0ZJD7_9BACI</name>
<evidence type="ECO:0000256" key="1">
    <source>
        <dbReference type="ARBA" id="ARBA00004651"/>
    </source>
</evidence>
<dbReference type="AlphaFoldDB" id="A0A2N0ZJD7"/>
<dbReference type="Pfam" id="PF01810">
    <property type="entry name" value="LysE"/>
    <property type="match status" value="1"/>
</dbReference>
<dbReference type="GO" id="GO:0005886">
    <property type="term" value="C:plasma membrane"/>
    <property type="evidence" value="ECO:0007669"/>
    <property type="project" value="UniProtKB-SubCell"/>
</dbReference>
<accession>A0A2N0ZJD7</accession>
<protein>
    <submittedName>
        <fullName evidence="7">Lysine transporter LysE</fullName>
    </submittedName>
</protein>
<comment type="subcellular location">
    <subcellularLocation>
        <location evidence="1">Cell membrane</location>
        <topology evidence="1">Multi-pass membrane protein</topology>
    </subcellularLocation>
</comment>
<proteinExistence type="predicted"/>
<evidence type="ECO:0000256" key="6">
    <source>
        <dbReference type="SAM" id="Phobius"/>
    </source>
</evidence>
<keyword evidence="8" id="KW-1185">Reference proteome</keyword>
<comment type="caution">
    <text evidence="7">The sequence shown here is derived from an EMBL/GenBank/DDBJ whole genome shotgun (WGS) entry which is preliminary data.</text>
</comment>
<evidence type="ECO:0000256" key="5">
    <source>
        <dbReference type="ARBA" id="ARBA00023136"/>
    </source>
</evidence>
<keyword evidence="4 6" id="KW-1133">Transmembrane helix</keyword>
<dbReference type="RefSeq" id="WP_066192632.1">
    <property type="nucleotide sequence ID" value="NZ_JARMMB010000020.1"/>
</dbReference>
<feature type="transmembrane region" description="Helical" evidence="6">
    <location>
        <begin position="35"/>
        <end position="62"/>
    </location>
</feature>
<evidence type="ECO:0000313" key="7">
    <source>
        <dbReference type="EMBL" id="PKG29601.1"/>
    </source>
</evidence>
<dbReference type="EMBL" id="PISD01000013">
    <property type="protein sequence ID" value="PKG29601.1"/>
    <property type="molecule type" value="Genomic_DNA"/>
</dbReference>
<evidence type="ECO:0000313" key="8">
    <source>
        <dbReference type="Proteomes" id="UP000233343"/>
    </source>
</evidence>
<dbReference type="PANTHER" id="PTHR30086">
    <property type="entry name" value="ARGININE EXPORTER PROTEIN ARGO"/>
    <property type="match status" value="1"/>
</dbReference>
<sequence>MNILSFVVYCLIVTVTPGPTNIIILSYVQNYGVKAAMLFTYGSTIGFGVLLASSAVLNSLFINLIPNILIYMQILGSIYMLFLAYQVYKMDVSKKTDSSHTVSFSFGVISQFLNPKVVIFTLTVFPSFVLPYYNSTFALTIGVIGITIIGFIAFLLWVGFGAIFKELLRKYNKMTNVVMASCLIYAAVMIWF</sequence>
<dbReference type="PANTHER" id="PTHR30086:SF20">
    <property type="entry name" value="ARGININE EXPORTER PROTEIN ARGO-RELATED"/>
    <property type="match status" value="1"/>
</dbReference>
<keyword evidence="2" id="KW-1003">Cell membrane</keyword>
<feature type="transmembrane region" description="Helical" evidence="6">
    <location>
        <begin position="137"/>
        <end position="162"/>
    </location>
</feature>
<feature type="transmembrane region" description="Helical" evidence="6">
    <location>
        <begin position="68"/>
        <end position="88"/>
    </location>
</feature>
<feature type="transmembrane region" description="Helical" evidence="6">
    <location>
        <begin position="100"/>
        <end position="125"/>
    </location>
</feature>
<dbReference type="GO" id="GO:0015171">
    <property type="term" value="F:amino acid transmembrane transporter activity"/>
    <property type="evidence" value="ECO:0007669"/>
    <property type="project" value="TreeGrafter"/>
</dbReference>
<evidence type="ECO:0000256" key="3">
    <source>
        <dbReference type="ARBA" id="ARBA00022692"/>
    </source>
</evidence>
<dbReference type="GO" id="GO:0033228">
    <property type="term" value="P:cysteine export across plasma membrane"/>
    <property type="evidence" value="ECO:0007669"/>
    <property type="project" value="TreeGrafter"/>
</dbReference>
<keyword evidence="5 6" id="KW-0472">Membrane</keyword>
<dbReference type="InterPro" id="IPR001123">
    <property type="entry name" value="LeuE-type"/>
</dbReference>
<organism evidence="7 8">
    <name type="scientific">Cytobacillus horneckiae</name>
    <dbReference type="NCBI Taxonomy" id="549687"/>
    <lineage>
        <taxon>Bacteria</taxon>
        <taxon>Bacillati</taxon>
        <taxon>Bacillota</taxon>
        <taxon>Bacilli</taxon>
        <taxon>Bacillales</taxon>
        <taxon>Bacillaceae</taxon>
        <taxon>Cytobacillus</taxon>
    </lineage>
</organism>
<dbReference type="Proteomes" id="UP000233343">
    <property type="component" value="Unassembled WGS sequence"/>
</dbReference>
<feature type="transmembrane region" description="Helical" evidence="6">
    <location>
        <begin position="174"/>
        <end position="191"/>
    </location>
</feature>
<evidence type="ECO:0000256" key="4">
    <source>
        <dbReference type="ARBA" id="ARBA00022989"/>
    </source>
</evidence>